<feature type="transmembrane region" description="Helical" evidence="6">
    <location>
        <begin position="12"/>
        <end position="39"/>
    </location>
</feature>
<evidence type="ECO:0000256" key="4">
    <source>
        <dbReference type="ARBA" id="ARBA00023136"/>
    </source>
</evidence>
<comment type="subcellular location">
    <subcellularLocation>
        <location evidence="1">Membrane</location>
        <topology evidence="1">Single-pass membrane protein</topology>
    </subcellularLocation>
</comment>
<dbReference type="Pfam" id="PF13103">
    <property type="entry name" value="TonB_2"/>
    <property type="match status" value="1"/>
</dbReference>
<feature type="compositionally biased region" description="Basic and acidic residues" evidence="5">
    <location>
        <begin position="126"/>
        <end position="149"/>
    </location>
</feature>
<dbReference type="GO" id="GO:0016020">
    <property type="term" value="C:membrane"/>
    <property type="evidence" value="ECO:0007669"/>
    <property type="project" value="UniProtKB-SubCell"/>
</dbReference>
<organism evidence="7 8">
    <name type="scientific">Desulfomonile tiedjei</name>
    <dbReference type="NCBI Taxonomy" id="2358"/>
    <lineage>
        <taxon>Bacteria</taxon>
        <taxon>Pseudomonadati</taxon>
        <taxon>Thermodesulfobacteriota</taxon>
        <taxon>Desulfomonilia</taxon>
        <taxon>Desulfomonilales</taxon>
        <taxon>Desulfomonilaceae</taxon>
        <taxon>Desulfomonile</taxon>
    </lineage>
</organism>
<gene>
    <name evidence="7" type="ORF">HY912_03175</name>
</gene>
<evidence type="ECO:0000256" key="1">
    <source>
        <dbReference type="ARBA" id="ARBA00004167"/>
    </source>
</evidence>
<sequence>MTSLHTSSGDAVSVRMILASIVLHGLFLGLAVTASSWLWDYKKPPDEIIQKVTLVERAAGPVVAEKMEQGPVESAEAEPEQNIAQDEPSAEAPEIQREVVQPRVVDRVLREPIPLAKRKRAPLKVEAPKEPETKKPEPAKKKEDPDSYLEKQKAALAKKIENRKKEGHQGNESQASGARGSSPDGIQADRELSKWFELVKNRINTHWSVIGENPLPNKVTIIGIQISDSGGLVRASVDTSSGDQIFDRSAMRAIHQAAPFPPLPSEAKEKIQKSGGLALRFTPKGIQ</sequence>
<accession>A0A9D6Z278</accession>
<dbReference type="EMBL" id="JACRDE010000094">
    <property type="protein sequence ID" value="MBI5248475.1"/>
    <property type="molecule type" value="Genomic_DNA"/>
</dbReference>
<dbReference type="SUPFAM" id="SSF74653">
    <property type="entry name" value="TolA/TonB C-terminal domain"/>
    <property type="match status" value="1"/>
</dbReference>
<evidence type="ECO:0000256" key="2">
    <source>
        <dbReference type="ARBA" id="ARBA00022692"/>
    </source>
</evidence>
<dbReference type="Proteomes" id="UP000807825">
    <property type="component" value="Unassembled WGS sequence"/>
</dbReference>
<reference evidence="7" key="1">
    <citation type="submission" date="2020-07" db="EMBL/GenBank/DDBJ databases">
        <title>Huge and variable diversity of episymbiotic CPR bacteria and DPANN archaea in groundwater ecosystems.</title>
        <authorList>
            <person name="He C.Y."/>
            <person name="Keren R."/>
            <person name="Whittaker M."/>
            <person name="Farag I.F."/>
            <person name="Doudna J."/>
            <person name="Cate J.H.D."/>
            <person name="Banfield J.F."/>
        </authorList>
    </citation>
    <scope>NUCLEOTIDE SEQUENCE</scope>
    <source>
        <strain evidence="7">NC_groundwater_1664_Pr3_B-0.1um_52_9</strain>
    </source>
</reference>
<keyword evidence="4 6" id="KW-0472">Membrane</keyword>
<dbReference type="InterPro" id="IPR006260">
    <property type="entry name" value="TonB/TolA_C"/>
</dbReference>
<keyword evidence="3 6" id="KW-1133">Transmembrane helix</keyword>
<evidence type="ECO:0000256" key="6">
    <source>
        <dbReference type="SAM" id="Phobius"/>
    </source>
</evidence>
<evidence type="ECO:0000313" key="8">
    <source>
        <dbReference type="Proteomes" id="UP000807825"/>
    </source>
</evidence>
<evidence type="ECO:0000313" key="7">
    <source>
        <dbReference type="EMBL" id="MBI5248475.1"/>
    </source>
</evidence>
<feature type="region of interest" description="Disordered" evidence="5">
    <location>
        <begin position="119"/>
        <end position="149"/>
    </location>
</feature>
<dbReference type="Gene3D" id="3.30.1150.10">
    <property type="match status" value="1"/>
</dbReference>
<dbReference type="NCBIfam" id="TIGR01352">
    <property type="entry name" value="tonB_Cterm"/>
    <property type="match status" value="1"/>
</dbReference>
<feature type="region of interest" description="Disordered" evidence="5">
    <location>
        <begin position="67"/>
        <end position="98"/>
    </location>
</feature>
<evidence type="ECO:0000256" key="5">
    <source>
        <dbReference type="SAM" id="MobiDB-lite"/>
    </source>
</evidence>
<comment type="caution">
    <text evidence="7">The sequence shown here is derived from an EMBL/GenBank/DDBJ whole genome shotgun (WGS) entry which is preliminary data.</text>
</comment>
<protein>
    <submittedName>
        <fullName evidence="7">TonB family protein</fullName>
    </submittedName>
</protein>
<name>A0A9D6Z278_9BACT</name>
<proteinExistence type="predicted"/>
<dbReference type="AlphaFoldDB" id="A0A9D6Z278"/>
<evidence type="ECO:0000256" key="3">
    <source>
        <dbReference type="ARBA" id="ARBA00022989"/>
    </source>
</evidence>
<feature type="region of interest" description="Disordered" evidence="5">
    <location>
        <begin position="161"/>
        <end position="186"/>
    </location>
</feature>
<keyword evidence="2 6" id="KW-0812">Transmembrane</keyword>